<proteinExistence type="predicted"/>
<accession>A0ABY7PW52</accession>
<reference evidence="3" key="1">
    <citation type="submission" date="2022-12" db="EMBL/GenBank/DDBJ databases">
        <authorList>
            <person name="Mo P."/>
        </authorList>
    </citation>
    <scope>NUCLEOTIDE SEQUENCE [LARGE SCALE GENOMIC DNA]</scope>
    <source>
        <strain evidence="3">HUAS 3-15</strain>
    </source>
</reference>
<feature type="region of interest" description="Disordered" evidence="1">
    <location>
        <begin position="1"/>
        <end position="29"/>
    </location>
</feature>
<evidence type="ECO:0000313" key="2">
    <source>
        <dbReference type="EMBL" id="WBP84672.1"/>
    </source>
</evidence>
<sequence length="64" mass="6419">MEDSGSRRLSLVGAEAGPAGPEPAAGGLVEPGLADVVTLQRRAATGASADDERAFFADTLAEYG</sequence>
<gene>
    <name evidence="2" type="ORF">O1G21_01600</name>
</gene>
<dbReference type="RefSeq" id="WP_270140072.1">
    <property type="nucleotide sequence ID" value="NZ_CP115450.1"/>
</dbReference>
<feature type="compositionally biased region" description="Low complexity" evidence="1">
    <location>
        <begin position="11"/>
        <end position="29"/>
    </location>
</feature>
<evidence type="ECO:0000313" key="3">
    <source>
        <dbReference type="Proteomes" id="UP001212821"/>
    </source>
</evidence>
<evidence type="ECO:0000256" key="1">
    <source>
        <dbReference type="SAM" id="MobiDB-lite"/>
    </source>
</evidence>
<keyword evidence="3" id="KW-1185">Reference proteome</keyword>
<name>A0ABY7PW52_9ACTN</name>
<dbReference type="Proteomes" id="UP001212821">
    <property type="component" value="Chromosome"/>
</dbReference>
<protein>
    <submittedName>
        <fullName evidence="2">Uncharacterized protein</fullName>
    </submittedName>
</protein>
<organism evidence="2 3">
    <name type="scientific">Kitasatospora cathayae</name>
    <dbReference type="NCBI Taxonomy" id="3004092"/>
    <lineage>
        <taxon>Bacteria</taxon>
        <taxon>Bacillati</taxon>
        <taxon>Actinomycetota</taxon>
        <taxon>Actinomycetes</taxon>
        <taxon>Kitasatosporales</taxon>
        <taxon>Streptomycetaceae</taxon>
        <taxon>Kitasatospora</taxon>
    </lineage>
</organism>
<dbReference type="EMBL" id="CP115450">
    <property type="protein sequence ID" value="WBP84672.1"/>
    <property type="molecule type" value="Genomic_DNA"/>
</dbReference>